<dbReference type="PANTHER" id="PTHR46890">
    <property type="entry name" value="NON-LTR RETROLELEMENT REVERSE TRANSCRIPTASE-LIKE PROTEIN-RELATED"/>
    <property type="match status" value="1"/>
</dbReference>
<protein>
    <recommendedName>
        <fullName evidence="2">Reverse transcriptase domain-containing protein</fullName>
    </recommendedName>
</protein>
<reference evidence="4" key="2">
    <citation type="submission" date="2025-08" db="UniProtKB">
        <authorList>
            <consortium name="RefSeq"/>
        </authorList>
    </citation>
    <scope>IDENTIFICATION</scope>
    <source>
        <tissue evidence="4">Leaf</tissue>
    </source>
</reference>
<keyword evidence="1" id="KW-0812">Transmembrane</keyword>
<reference evidence="3" key="1">
    <citation type="journal article" date="2021" name="Nat. Commun.">
        <title>Genomic analyses provide insights into spinach domestication and the genetic basis of agronomic traits.</title>
        <authorList>
            <person name="Cai X."/>
            <person name="Sun X."/>
            <person name="Xu C."/>
            <person name="Sun H."/>
            <person name="Wang X."/>
            <person name="Ge C."/>
            <person name="Zhang Z."/>
            <person name="Wang Q."/>
            <person name="Fei Z."/>
            <person name="Jiao C."/>
            <person name="Wang Q."/>
        </authorList>
    </citation>
    <scope>NUCLEOTIDE SEQUENCE [LARGE SCALE GENOMIC DNA]</scope>
    <source>
        <strain evidence="3">cv. Varoflay</strain>
    </source>
</reference>
<dbReference type="InterPro" id="IPR052343">
    <property type="entry name" value="Retrotransposon-Effector_Assoc"/>
</dbReference>
<gene>
    <name evidence="4" type="primary">LOC130470059</name>
</gene>
<dbReference type="InterPro" id="IPR000477">
    <property type="entry name" value="RT_dom"/>
</dbReference>
<dbReference type="CDD" id="cd01650">
    <property type="entry name" value="RT_nLTR_like"/>
    <property type="match status" value="1"/>
</dbReference>
<organism evidence="3 4">
    <name type="scientific">Spinacia oleracea</name>
    <name type="common">Spinach</name>
    <dbReference type="NCBI Taxonomy" id="3562"/>
    <lineage>
        <taxon>Eukaryota</taxon>
        <taxon>Viridiplantae</taxon>
        <taxon>Streptophyta</taxon>
        <taxon>Embryophyta</taxon>
        <taxon>Tracheophyta</taxon>
        <taxon>Spermatophyta</taxon>
        <taxon>Magnoliopsida</taxon>
        <taxon>eudicotyledons</taxon>
        <taxon>Gunneridae</taxon>
        <taxon>Pentapetalae</taxon>
        <taxon>Caryophyllales</taxon>
        <taxon>Chenopodiaceae</taxon>
        <taxon>Chenopodioideae</taxon>
        <taxon>Anserineae</taxon>
        <taxon>Spinacia</taxon>
    </lineage>
</organism>
<dbReference type="RefSeq" id="XP_056695596.1">
    <property type="nucleotide sequence ID" value="XM_056839618.1"/>
</dbReference>
<dbReference type="Proteomes" id="UP000813463">
    <property type="component" value="Chromosome 3"/>
</dbReference>
<evidence type="ECO:0000256" key="1">
    <source>
        <dbReference type="SAM" id="Phobius"/>
    </source>
</evidence>
<sequence length="314" mass="35370">MMMMQTIRLGVQEGELLCRAITDREIDLAMDSIDSNKAPGLDRFDVPKVVNPAIVCQYRAIACCSTLYKIISKVLTARVQKVVGSVVSEFQAGFIPGRHIVDNVVVATELVKAYSMKHLSPRCMIKVIDLRKACDSIEWSFLEMVMQELGFPTQLLGGSWLMLPLFLLRVDDGKPSLPFDAKKGLRQGGPRSPFLFAIEMEYLSICLAPLDRGDVIYVQLLFDVFSKFSKASGLQANMNKTKIYFSSMMLLLMLCCCFAADAALSAHSHQSRINDPWLIFSEKFRKTVSSSVFVCCQIDQSILVFVHWNLWYSF</sequence>
<keyword evidence="1" id="KW-0472">Membrane</keyword>
<dbReference type="PANTHER" id="PTHR46890:SF48">
    <property type="entry name" value="RNA-DIRECTED DNA POLYMERASE"/>
    <property type="match status" value="1"/>
</dbReference>
<evidence type="ECO:0000313" key="4">
    <source>
        <dbReference type="RefSeq" id="XP_056695596.1"/>
    </source>
</evidence>
<evidence type="ECO:0000313" key="3">
    <source>
        <dbReference type="Proteomes" id="UP000813463"/>
    </source>
</evidence>
<keyword evidence="3" id="KW-1185">Reference proteome</keyword>
<keyword evidence="1" id="KW-1133">Transmembrane helix</keyword>
<name>A0ABM3RIZ6_SPIOL</name>
<feature type="transmembrane region" description="Helical" evidence="1">
    <location>
        <begin position="243"/>
        <end position="264"/>
    </location>
</feature>
<evidence type="ECO:0000259" key="2">
    <source>
        <dbReference type="Pfam" id="PF00078"/>
    </source>
</evidence>
<dbReference type="Pfam" id="PF00078">
    <property type="entry name" value="RVT_1"/>
    <property type="match status" value="1"/>
</dbReference>
<dbReference type="GeneID" id="130470059"/>
<feature type="domain" description="Reverse transcriptase" evidence="2">
    <location>
        <begin position="57"/>
        <end position="203"/>
    </location>
</feature>
<proteinExistence type="predicted"/>
<accession>A0ABM3RIZ6</accession>